<dbReference type="InterPro" id="IPR006626">
    <property type="entry name" value="PbH1"/>
</dbReference>
<dbReference type="PATRIC" id="fig|1434117.4.peg.1589"/>
<dbReference type="SUPFAM" id="SSF51004">
    <property type="entry name" value="C-terminal (heme d1) domain of cytochrome cd1-nitrite reductase"/>
    <property type="match status" value="1"/>
</dbReference>
<dbReference type="NCBIfam" id="TIGR02276">
    <property type="entry name" value="beta_rpt_yvtn"/>
    <property type="match status" value="5"/>
</dbReference>
<proteinExistence type="predicted"/>
<dbReference type="Gene3D" id="2.130.10.10">
    <property type="entry name" value="YVTN repeat-like/Quinoprotein amine dehydrogenase"/>
    <property type="match status" value="2"/>
</dbReference>
<dbReference type="Pfam" id="PF05048">
    <property type="entry name" value="NosD"/>
    <property type="match status" value="2"/>
</dbReference>
<dbReference type="InterPro" id="IPR022409">
    <property type="entry name" value="PKD/Chitinase_dom"/>
</dbReference>
<dbReference type="AlphaFoldDB" id="A0A0E3PXT2"/>
<dbReference type="PANTHER" id="PTHR47197:SF3">
    <property type="entry name" value="DIHYDRO-HEME D1 DEHYDROGENASE"/>
    <property type="match status" value="1"/>
</dbReference>
<dbReference type="SMART" id="SM00710">
    <property type="entry name" value="PbH1"/>
    <property type="match status" value="7"/>
</dbReference>
<dbReference type="HOGENOM" id="CLU_326164_0_0_2"/>
<feature type="domain" description="PKD" evidence="2">
    <location>
        <begin position="408"/>
        <end position="469"/>
    </location>
</feature>
<dbReference type="SUPFAM" id="SSF51126">
    <property type="entry name" value="Pectin lyase-like"/>
    <property type="match status" value="1"/>
</dbReference>
<feature type="region of interest" description="Disordered" evidence="1">
    <location>
        <begin position="859"/>
        <end position="880"/>
    </location>
</feature>
<evidence type="ECO:0000313" key="3">
    <source>
        <dbReference type="EMBL" id="AKB40247.1"/>
    </source>
</evidence>
<dbReference type="InterPro" id="IPR007742">
    <property type="entry name" value="NosD_dom"/>
</dbReference>
<dbReference type="InterPro" id="IPR018391">
    <property type="entry name" value="PQQ_b-propeller_rpt"/>
</dbReference>
<dbReference type="FunFam" id="2.60.40.10:FF:000270">
    <property type="entry name" value="Cell surface protein"/>
    <property type="match status" value="2"/>
</dbReference>
<dbReference type="Pfam" id="PF18911">
    <property type="entry name" value="PKD_4"/>
    <property type="match status" value="2"/>
</dbReference>
<dbReference type="InterPro" id="IPR051200">
    <property type="entry name" value="Host-pathogen_enzymatic-act"/>
</dbReference>
<dbReference type="SMART" id="SM00564">
    <property type="entry name" value="PQQ"/>
    <property type="match status" value="5"/>
</dbReference>
<accession>A0A0E3PXT2</accession>
<dbReference type="InterPro" id="IPR035986">
    <property type="entry name" value="PKD_dom_sf"/>
</dbReference>
<dbReference type="Proteomes" id="UP000033058">
    <property type="component" value="Chromosome"/>
</dbReference>
<dbReference type="InterPro" id="IPR011048">
    <property type="entry name" value="Haem_d1_sf"/>
</dbReference>
<dbReference type="SUPFAM" id="SSF49299">
    <property type="entry name" value="PKD domain"/>
    <property type="match status" value="2"/>
</dbReference>
<evidence type="ECO:0000256" key="1">
    <source>
        <dbReference type="SAM" id="MobiDB-lite"/>
    </source>
</evidence>
<dbReference type="EMBL" id="CP009509">
    <property type="protein sequence ID" value="AKB40247.1"/>
    <property type="molecule type" value="Genomic_DNA"/>
</dbReference>
<dbReference type="InterPro" id="IPR011964">
    <property type="entry name" value="YVTN_b-propeller_repeat"/>
</dbReference>
<dbReference type="Gene3D" id="2.60.40.10">
    <property type="entry name" value="Immunoglobulins"/>
    <property type="match status" value="2"/>
</dbReference>
<dbReference type="PROSITE" id="PS50093">
    <property type="entry name" value="PKD"/>
    <property type="match status" value="2"/>
</dbReference>
<dbReference type="SMART" id="SM00089">
    <property type="entry name" value="PKD"/>
    <property type="match status" value="2"/>
</dbReference>
<evidence type="ECO:0000313" key="4">
    <source>
        <dbReference type="Proteomes" id="UP000033058"/>
    </source>
</evidence>
<gene>
    <name evidence="3" type="ORF">MSMAW_1256</name>
</gene>
<dbReference type="InterPro" id="IPR013783">
    <property type="entry name" value="Ig-like_fold"/>
</dbReference>
<evidence type="ECO:0000259" key="2">
    <source>
        <dbReference type="PROSITE" id="PS50093"/>
    </source>
</evidence>
<organism evidence="3 4">
    <name type="scientific">Methanosarcina mazei WWM610</name>
    <dbReference type="NCBI Taxonomy" id="1434117"/>
    <lineage>
        <taxon>Archaea</taxon>
        <taxon>Methanobacteriati</taxon>
        <taxon>Methanobacteriota</taxon>
        <taxon>Stenosarchaea group</taxon>
        <taxon>Methanomicrobia</taxon>
        <taxon>Methanosarcinales</taxon>
        <taxon>Methanosarcinaceae</taxon>
        <taxon>Methanosarcina</taxon>
    </lineage>
</organism>
<protein>
    <submittedName>
        <fullName evidence="3">Cell surface protein</fullName>
    </submittedName>
</protein>
<dbReference type="Gene3D" id="2.160.20.10">
    <property type="entry name" value="Single-stranded right-handed beta-helix, Pectin lyase-like"/>
    <property type="match status" value="1"/>
</dbReference>
<name>A0A0E3PXT2_METMZ</name>
<feature type="compositionally biased region" description="Low complexity" evidence="1">
    <location>
        <begin position="860"/>
        <end position="871"/>
    </location>
</feature>
<sequence>MRKILIFLIVLIFIFIISISATSSAKEITVDDGSGADFRSIQEAVNNSVPGDTITVMPGIYTENVLVNITGLTIKSESNNGDAQVKPLNESVSTFLITANSTTISGLNITGASKMNHKNAIFAYSKRNNVTGNTIENGSIFLGSYMPSNLKIIFHGDMNNVTGNIIENGSIFLGSEISGNLIAENKISNGEEGVYISCCGGNNTVSGNTISNCSTGISEGDQGADIRNNRITDCDCGIWLSMSSSGIENNTILNCDVGIILGDACTVDIINNTITSCTECGIFNRGNYDRRRIYNNYFNNSLNVKFGPGEGGNIWNSSLASGSNIADGPYIGGNFWAKPDGTGFSQICVDLDRNGIGDLPYNIYENEFDYLPLVSMSSLQNSVTPTANFTASVTNGPAPLVVKFSDLSKNAVAWNWDFDNDGISDSTEQNPVHVYRAQGNYTVNLTASNGFNTNSKLANISVEKRVSSTWPFIYIIGGTVSVIDTATGLVITKVKVGRSMPEGVAVTPDGKKAYVPDRWGVNVSVVDTATNTVIDTVKVGSDPYGVAISPDGKKVYVANSGSNNISIINTDANTVTATVPVGISPTGVAVVPDGSKVYVANSGSYPSYEGTVSVIDTATSMVTATVHVGNHPSRVAVTPDGKKVYVANWGHYVSVVDTATNTVTATVDVDNSPDEIVVNPTGTKVYVAGMKKGYAAGTDDGFVSAIGISNNTIIATMDIVGGSPIGLAVTPDGKTVYVANSNISGNSTLSVIDTSNDTVSATVNIETPGRIAIIPDPESVFPVANFSSNVSEGFAPLSVQFTDSSENTTGWNWNFGDGAASKEQNPAHTYLSPGNYTACLIVNNPDGTDSKFTTITVLESSSGDDSQSSGGSSKGGSSGG</sequence>
<feature type="domain" description="PKD" evidence="2">
    <location>
        <begin position="803"/>
        <end position="864"/>
    </location>
</feature>
<dbReference type="InterPro" id="IPR015943">
    <property type="entry name" value="WD40/YVTN_repeat-like_dom_sf"/>
</dbReference>
<dbReference type="CDD" id="cd00146">
    <property type="entry name" value="PKD"/>
    <property type="match status" value="2"/>
</dbReference>
<reference evidence="3 4" key="1">
    <citation type="submission" date="2014-07" db="EMBL/GenBank/DDBJ databases">
        <title>Methanogenic archaea and the global carbon cycle.</title>
        <authorList>
            <person name="Henriksen J.R."/>
            <person name="Luke J."/>
            <person name="Reinhart S."/>
            <person name="Benedict M.N."/>
            <person name="Youngblut N.D."/>
            <person name="Metcalf M.E."/>
            <person name="Whitaker R.J."/>
            <person name="Metcalf W.W."/>
        </authorList>
    </citation>
    <scope>NUCLEOTIDE SEQUENCE [LARGE SCALE GENOMIC DNA]</scope>
    <source>
        <strain evidence="3 4">WWM610</strain>
    </source>
</reference>
<dbReference type="InterPro" id="IPR000601">
    <property type="entry name" value="PKD_dom"/>
</dbReference>
<dbReference type="InterPro" id="IPR011050">
    <property type="entry name" value="Pectin_lyase_fold/virulence"/>
</dbReference>
<dbReference type="InterPro" id="IPR012334">
    <property type="entry name" value="Pectin_lyas_fold"/>
</dbReference>
<dbReference type="PANTHER" id="PTHR47197">
    <property type="entry name" value="PROTEIN NIRF"/>
    <property type="match status" value="1"/>
</dbReference>